<accession>A0A2P5FH28</accession>
<evidence type="ECO:0000313" key="1">
    <source>
        <dbReference type="EMBL" id="PON97105.1"/>
    </source>
</evidence>
<protein>
    <submittedName>
        <fullName evidence="1">Uncharacterized protein</fullName>
    </submittedName>
</protein>
<proteinExistence type="predicted"/>
<dbReference type="EMBL" id="JXTC01000034">
    <property type="protein sequence ID" value="PON97105.1"/>
    <property type="molecule type" value="Genomic_DNA"/>
</dbReference>
<dbReference type="Proteomes" id="UP000237000">
    <property type="component" value="Unassembled WGS sequence"/>
</dbReference>
<gene>
    <name evidence="1" type="ORF">TorRG33x02_071550</name>
</gene>
<sequence>MVPIRLQIGLDSAEIHWVLHDLVVIMKLHPNHINRSIENPPELVLHQLRQDLATPFQDTRNQLRVNRVQCRPFRFHNGSKRVTPLSPSSRLLRRLHHTHHHIFLLLLLALPGDKIRVRIALITLRGSLLQPSRRLRQVTQLKRRQRPSRSRRKLRNVMLMLMLMLMMIRSP</sequence>
<comment type="caution">
    <text evidence="1">The sequence shown here is derived from an EMBL/GenBank/DDBJ whole genome shotgun (WGS) entry which is preliminary data.</text>
</comment>
<dbReference type="InParanoid" id="A0A2P5FH28"/>
<organism evidence="1 2">
    <name type="scientific">Trema orientale</name>
    <name type="common">Charcoal tree</name>
    <name type="synonym">Celtis orientalis</name>
    <dbReference type="NCBI Taxonomy" id="63057"/>
    <lineage>
        <taxon>Eukaryota</taxon>
        <taxon>Viridiplantae</taxon>
        <taxon>Streptophyta</taxon>
        <taxon>Embryophyta</taxon>
        <taxon>Tracheophyta</taxon>
        <taxon>Spermatophyta</taxon>
        <taxon>Magnoliopsida</taxon>
        <taxon>eudicotyledons</taxon>
        <taxon>Gunneridae</taxon>
        <taxon>Pentapetalae</taxon>
        <taxon>rosids</taxon>
        <taxon>fabids</taxon>
        <taxon>Rosales</taxon>
        <taxon>Cannabaceae</taxon>
        <taxon>Trema</taxon>
    </lineage>
</organism>
<dbReference type="AlphaFoldDB" id="A0A2P5FH28"/>
<dbReference type="OrthoDB" id="10376995at2759"/>
<name>A0A2P5FH28_TREOI</name>
<reference evidence="2" key="1">
    <citation type="submission" date="2016-06" db="EMBL/GenBank/DDBJ databases">
        <title>Parallel loss of symbiosis genes in relatives of nitrogen-fixing non-legume Parasponia.</title>
        <authorList>
            <person name="Van Velzen R."/>
            <person name="Holmer R."/>
            <person name="Bu F."/>
            <person name="Rutten L."/>
            <person name="Van Zeijl A."/>
            <person name="Liu W."/>
            <person name="Santuari L."/>
            <person name="Cao Q."/>
            <person name="Sharma T."/>
            <person name="Shen D."/>
            <person name="Roswanjaya Y."/>
            <person name="Wardhani T."/>
            <person name="Kalhor M.S."/>
            <person name="Jansen J."/>
            <person name="Van den Hoogen J."/>
            <person name="Gungor B."/>
            <person name="Hartog M."/>
            <person name="Hontelez J."/>
            <person name="Verver J."/>
            <person name="Yang W.-C."/>
            <person name="Schijlen E."/>
            <person name="Repin R."/>
            <person name="Schilthuizen M."/>
            <person name="Schranz E."/>
            <person name="Heidstra R."/>
            <person name="Miyata K."/>
            <person name="Fedorova E."/>
            <person name="Kohlen W."/>
            <person name="Bisseling T."/>
            <person name="Smit S."/>
            <person name="Geurts R."/>
        </authorList>
    </citation>
    <scope>NUCLEOTIDE SEQUENCE [LARGE SCALE GENOMIC DNA]</scope>
    <source>
        <strain evidence="2">cv. RG33-2</strain>
    </source>
</reference>
<evidence type="ECO:0000313" key="2">
    <source>
        <dbReference type="Proteomes" id="UP000237000"/>
    </source>
</evidence>
<keyword evidence="2" id="KW-1185">Reference proteome</keyword>